<reference evidence="1" key="1">
    <citation type="submission" date="2015-03" db="EMBL/GenBank/DDBJ databases">
        <title>Draft genome sequence of Mizugakiibacter sediminis skMP5.</title>
        <authorList>
            <person name="Watanabe T."/>
            <person name="Kojima H."/>
            <person name="Fukui M."/>
        </authorList>
    </citation>
    <scope>NUCLEOTIDE SEQUENCE</scope>
    <source>
        <strain evidence="1">SkMP5</strain>
    </source>
</reference>
<evidence type="ECO:0000313" key="1">
    <source>
        <dbReference type="EMBL" id="GAN44582.1"/>
    </source>
</evidence>
<gene>
    <name evidence="1" type="ORF">MBSD_1117</name>
    <name evidence="2" type="ORF">MBSD_n1739</name>
</gene>
<dbReference type="Proteomes" id="UP000253740">
    <property type="component" value="Unassembled WGS sequence"/>
</dbReference>
<sequence length="52" mass="5782">MNARVHLTPAEALARLAALRGPESTLPFRHGTLEVEIYRPRAGAAMRGRSRR</sequence>
<protein>
    <submittedName>
        <fullName evidence="2">Cupin 2 conserved barrel domain protein</fullName>
    </submittedName>
</protein>
<name>A0A0K8QNY7_9GAMM</name>
<reference evidence="2" key="2">
    <citation type="submission" date="2015-08" db="EMBL/GenBank/DDBJ databases">
        <title>Complete DNA Sequence of Pseudomonas syringae pv. actinidiae, the Causal Agent of Kiwifruit Canker Disease.</title>
        <authorList>
            <person name="Rikkerink E.H.A."/>
            <person name="Fineran P.C."/>
        </authorList>
    </citation>
    <scope>NUCLEOTIDE SEQUENCE</scope>
    <source>
        <strain evidence="2">SkMP5</strain>
    </source>
</reference>
<organism evidence="2">
    <name type="scientific">Mizugakiibacter sediminis</name>
    <dbReference type="NCBI Taxonomy" id="1475481"/>
    <lineage>
        <taxon>Bacteria</taxon>
        <taxon>Pseudomonadati</taxon>
        <taxon>Pseudomonadota</taxon>
        <taxon>Gammaproteobacteria</taxon>
        <taxon>Lysobacterales</taxon>
        <taxon>Rhodanobacteraceae</taxon>
        <taxon>Mizugakiibacter</taxon>
    </lineage>
</organism>
<proteinExistence type="predicted"/>
<evidence type="ECO:0000313" key="2">
    <source>
        <dbReference type="EMBL" id="GAP66431.1"/>
    </source>
</evidence>
<accession>A0A0K8QNY7</accession>
<dbReference type="HOGENOM" id="CLU_3081911_0_0_6"/>
<dbReference type="EMBL" id="DF970207">
    <property type="protein sequence ID" value="GAP66431.1"/>
    <property type="molecule type" value="Genomic_DNA"/>
</dbReference>
<dbReference type="EMBL" id="DF952378">
    <property type="protein sequence ID" value="GAN44582.1"/>
    <property type="molecule type" value="Genomic_DNA"/>
</dbReference>
<keyword evidence="3" id="KW-1185">Reference proteome</keyword>
<evidence type="ECO:0000313" key="3">
    <source>
        <dbReference type="Proteomes" id="UP000253740"/>
    </source>
</evidence>
<dbReference type="AlphaFoldDB" id="A0A0K8QNY7"/>